<evidence type="ECO:0000313" key="5">
    <source>
        <dbReference type="EMBL" id="TXC67516.1"/>
    </source>
</evidence>
<keyword evidence="1 4" id="KW-0349">Heme</keyword>
<comment type="caution">
    <text evidence="5">The sequence shown here is derived from an EMBL/GenBank/DDBJ whole genome shotgun (WGS) entry which is preliminary data.</text>
</comment>
<name>A0A5C6U6M9_9BURK</name>
<accession>A0A5C6U6M9</accession>
<evidence type="ECO:0000256" key="3">
    <source>
        <dbReference type="ARBA" id="ARBA00023004"/>
    </source>
</evidence>
<dbReference type="GO" id="GO:0046872">
    <property type="term" value="F:metal ion binding"/>
    <property type="evidence" value="ECO:0007669"/>
    <property type="project" value="UniProtKB-KW"/>
</dbReference>
<dbReference type="GO" id="GO:0020037">
    <property type="term" value="F:heme binding"/>
    <property type="evidence" value="ECO:0007669"/>
    <property type="project" value="TreeGrafter"/>
</dbReference>
<evidence type="ECO:0000313" key="6">
    <source>
        <dbReference type="Proteomes" id="UP000321832"/>
    </source>
</evidence>
<evidence type="ECO:0000256" key="1">
    <source>
        <dbReference type="ARBA" id="ARBA00022617"/>
    </source>
</evidence>
<sequence>MLRGGLSLPAYCLLLASLHPIYAALESGLQRHADRPELAAIHAPSLWREPALAEDLLQLHGTGWREALVPPPQALAYAAHLHELAEQAPALLAAHAYVRYLGDLSGGQALRRIVATSLGLADGTGTRFYDFGLPAQTAALAGELRAGLDRIEADEATRAAIVNEAERAFARHERLFGELEAARLALSP</sequence>
<dbReference type="GO" id="GO:0042167">
    <property type="term" value="P:heme catabolic process"/>
    <property type="evidence" value="ECO:0007669"/>
    <property type="project" value="TreeGrafter"/>
</dbReference>
<dbReference type="AlphaFoldDB" id="A0A5C6U6M9"/>
<evidence type="ECO:0000256" key="4">
    <source>
        <dbReference type="PIRSR" id="PIRSR000343-1"/>
    </source>
</evidence>
<feature type="binding site" evidence="4">
    <location>
        <position position="145"/>
    </location>
    <ligand>
        <name>heme b</name>
        <dbReference type="ChEBI" id="CHEBI:60344"/>
    </ligand>
</feature>
<evidence type="ECO:0000256" key="2">
    <source>
        <dbReference type="ARBA" id="ARBA00022723"/>
    </source>
</evidence>
<dbReference type="GO" id="GO:0004392">
    <property type="term" value="F:heme oxygenase (decyclizing) activity"/>
    <property type="evidence" value="ECO:0007669"/>
    <property type="project" value="InterPro"/>
</dbReference>
<dbReference type="InterPro" id="IPR016053">
    <property type="entry name" value="Haem_Oase-like"/>
</dbReference>
<dbReference type="CDD" id="cd19165">
    <property type="entry name" value="HemeO"/>
    <property type="match status" value="1"/>
</dbReference>
<dbReference type="GO" id="GO:0006788">
    <property type="term" value="P:heme oxidation"/>
    <property type="evidence" value="ECO:0007669"/>
    <property type="project" value="InterPro"/>
</dbReference>
<dbReference type="PANTHER" id="PTHR10720">
    <property type="entry name" value="HEME OXYGENASE"/>
    <property type="match status" value="1"/>
</dbReference>
<reference evidence="5 6" key="1">
    <citation type="submission" date="2019-08" db="EMBL/GenBank/DDBJ databases">
        <authorList>
            <person name="Khan S.A."/>
            <person name="Jeon C.O."/>
            <person name="Jeong S.E."/>
        </authorList>
    </citation>
    <scope>NUCLEOTIDE SEQUENCE [LARGE SCALE GENOMIC DNA]</scope>
    <source>
        <strain evidence="6">IMCC1728</strain>
    </source>
</reference>
<keyword evidence="3" id="KW-0408">Iron</keyword>
<feature type="binding site" evidence="4">
    <location>
        <position position="97"/>
    </location>
    <ligand>
        <name>heme b</name>
        <dbReference type="ChEBI" id="CHEBI:60344"/>
    </ligand>
</feature>
<dbReference type="EMBL" id="VOPW01000001">
    <property type="protein sequence ID" value="TXC67516.1"/>
    <property type="molecule type" value="Genomic_DNA"/>
</dbReference>
<dbReference type="PIRSF" id="PIRSF000343">
    <property type="entry name" value="Haem_Oase"/>
    <property type="match status" value="1"/>
</dbReference>
<keyword evidence="2" id="KW-0479">Metal-binding</keyword>
<dbReference type="PRINTS" id="PR00088">
    <property type="entry name" value="HAEMOXYGNASE"/>
</dbReference>
<dbReference type="Pfam" id="PF01126">
    <property type="entry name" value="Heme_oxygenase"/>
    <property type="match status" value="1"/>
</dbReference>
<dbReference type="PANTHER" id="PTHR10720:SF0">
    <property type="entry name" value="HEME OXYGENASE"/>
    <property type="match status" value="1"/>
</dbReference>
<dbReference type="InterPro" id="IPR016084">
    <property type="entry name" value="Haem_Oase-like_multi-hlx"/>
</dbReference>
<gene>
    <name evidence="5" type="ORF">FSC37_12425</name>
</gene>
<dbReference type="Proteomes" id="UP000321832">
    <property type="component" value="Unassembled WGS sequence"/>
</dbReference>
<proteinExistence type="predicted"/>
<dbReference type="GO" id="GO:0006979">
    <property type="term" value="P:response to oxidative stress"/>
    <property type="evidence" value="ECO:0007669"/>
    <property type="project" value="TreeGrafter"/>
</dbReference>
<protein>
    <submittedName>
        <fullName evidence="5">Biliverdin-producing heme oxygenase</fullName>
    </submittedName>
</protein>
<dbReference type="SUPFAM" id="SSF48613">
    <property type="entry name" value="Heme oxygenase-like"/>
    <property type="match status" value="1"/>
</dbReference>
<dbReference type="Gene3D" id="1.20.910.10">
    <property type="entry name" value="Heme oxygenase-like"/>
    <property type="match status" value="1"/>
</dbReference>
<keyword evidence="6" id="KW-1185">Reference proteome</keyword>
<organism evidence="5 6">
    <name type="scientific">Piscinibacter aquaticus</name>
    <dbReference type="NCBI Taxonomy" id="392597"/>
    <lineage>
        <taxon>Bacteria</taxon>
        <taxon>Pseudomonadati</taxon>
        <taxon>Pseudomonadota</taxon>
        <taxon>Betaproteobacteria</taxon>
        <taxon>Burkholderiales</taxon>
        <taxon>Sphaerotilaceae</taxon>
        <taxon>Piscinibacter</taxon>
    </lineage>
</organism>
<dbReference type="InterPro" id="IPR002051">
    <property type="entry name" value="Haem_Oase"/>
</dbReference>